<dbReference type="Pfam" id="PF21818">
    <property type="entry name" value="DUF6884"/>
    <property type="match status" value="1"/>
</dbReference>
<protein>
    <recommendedName>
        <fullName evidence="1">DUF6884 domain-containing protein</fullName>
    </recommendedName>
</protein>
<dbReference type="InterPro" id="IPR049251">
    <property type="entry name" value="DUF6884"/>
</dbReference>
<comment type="caution">
    <text evidence="2">The sequence shown here is derived from an EMBL/GenBank/DDBJ whole genome shotgun (WGS) entry which is preliminary data.</text>
</comment>
<accession>A0A841ZMI7</accession>
<dbReference type="RefSeq" id="WP_185372029.1">
    <property type="nucleotide sequence ID" value="NZ_JAARRM010000001.1"/>
</dbReference>
<dbReference type="AlphaFoldDB" id="A0A841ZMI7"/>
<proteinExistence type="predicted"/>
<dbReference type="Proteomes" id="UP000559885">
    <property type="component" value="Unassembled WGS sequence"/>
</dbReference>
<organism evidence="2 3">
    <name type="scientific">Listeria aquatica</name>
    <dbReference type="NCBI Taxonomy" id="1494960"/>
    <lineage>
        <taxon>Bacteria</taxon>
        <taxon>Bacillati</taxon>
        <taxon>Bacillota</taxon>
        <taxon>Bacilli</taxon>
        <taxon>Bacillales</taxon>
        <taxon>Listeriaceae</taxon>
        <taxon>Listeria</taxon>
    </lineage>
</organism>
<dbReference type="EMBL" id="JAARRM010000001">
    <property type="protein sequence ID" value="MBC1520474.1"/>
    <property type="molecule type" value="Genomic_DNA"/>
</dbReference>
<evidence type="ECO:0000259" key="1">
    <source>
        <dbReference type="Pfam" id="PF21818"/>
    </source>
</evidence>
<name>A0A841ZMI7_9LIST</name>
<evidence type="ECO:0000313" key="3">
    <source>
        <dbReference type="Proteomes" id="UP000559885"/>
    </source>
</evidence>
<evidence type="ECO:0000313" key="2">
    <source>
        <dbReference type="EMBL" id="MBC1520474.1"/>
    </source>
</evidence>
<reference evidence="2 3" key="1">
    <citation type="submission" date="2020-03" db="EMBL/GenBank/DDBJ databases">
        <title>Soil Listeria distribution.</title>
        <authorList>
            <person name="Liao J."/>
            <person name="Wiedmann M."/>
        </authorList>
    </citation>
    <scope>NUCLEOTIDE SEQUENCE [LARGE SCALE GENOMIC DNA]</scope>
    <source>
        <strain evidence="2 3">FSL L7-1507</strain>
    </source>
</reference>
<sequence>MMIIPSGKPKIWDKCPEFGAVPAKEAYTGTFHKLCQAYAEKFAEDWLILSPRYGFLKPSDLVAGPYDVRFTLKGTNESTIQIEELKKEWQEKGAAPFEPVIILGGKKFAPLLSTVTDQKNPLLMPLSGSRGIGEMQGKLKQAIQSGCPLSDSTD</sequence>
<feature type="domain" description="DUF6884" evidence="1">
    <location>
        <begin position="20"/>
        <end position="136"/>
    </location>
</feature>
<gene>
    <name evidence="2" type="ORF">HB912_02300</name>
</gene>